<feature type="chain" id="PRO_5029625204" description="Mucin-19-like" evidence="2">
    <location>
        <begin position="23"/>
        <end position="1282"/>
    </location>
</feature>
<organism evidence="3 4">
    <name type="scientific">Ameiurus melas</name>
    <name type="common">Black bullhead</name>
    <name type="synonym">Silurus melas</name>
    <dbReference type="NCBI Taxonomy" id="219545"/>
    <lineage>
        <taxon>Eukaryota</taxon>
        <taxon>Metazoa</taxon>
        <taxon>Chordata</taxon>
        <taxon>Craniata</taxon>
        <taxon>Vertebrata</taxon>
        <taxon>Euteleostomi</taxon>
        <taxon>Actinopterygii</taxon>
        <taxon>Neopterygii</taxon>
        <taxon>Teleostei</taxon>
        <taxon>Ostariophysi</taxon>
        <taxon>Siluriformes</taxon>
        <taxon>Ictaluridae</taxon>
        <taxon>Ameiurus</taxon>
    </lineage>
</organism>
<feature type="compositionally biased region" description="Polar residues" evidence="1">
    <location>
        <begin position="950"/>
        <end position="960"/>
    </location>
</feature>
<evidence type="ECO:0000313" key="3">
    <source>
        <dbReference type="EMBL" id="KAF4082603.1"/>
    </source>
</evidence>
<feature type="region of interest" description="Disordered" evidence="1">
    <location>
        <begin position="234"/>
        <end position="253"/>
    </location>
</feature>
<feature type="compositionally biased region" description="Low complexity" evidence="1">
    <location>
        <begin position="930"/>
        <end position="949"/>
    </location>
</feature>
<keyword evidence="2" id="KW-0732">Signal</keyword>
<feature type="region of interest" description="Disordered" evidence="1">
    <location>
        <begin position="334"/>
        <end position="357"/>
    </location>
</feature>
<feature type="region of interest" description="Disordered" evidence="1">
    <location>
        <begin position="178"/>
        <end position="214"/>
    </location>
</feature>
<feature type="compositionally biased region" description="Low complexity" evidence="1">
    <location>
        <begin position="1091"/>
        <end position="1110"/>
    </location>
</feature>
<feature type="region of interest" description="Disordered" evidence="1">
    <location>
        <begin position="661"/>
        <end position="687"/>
    </location>
</feature>
<keyword evidence="4" id="KW-1185">Reference proteome</keyword>
<feature type="compositionally biased region" description="Low complexity" evidence="1">
    <location>
        <begin position="661"/>
        <end position="676"/>
    </location>
</feature>
<dbReference type="Proteomes" id="UP000593565">
    <property type="component" value="Unassembled WGS sequence"/>
</dbReference>
<feature type="region of interest" description="Disordered" evidence="1">
    <location>
        <begin position="274"/>
        <end position="313"/>
    </location>
</feature>
<feature type="signal peptide" evidence="2">
    <location>
        <begin position="1"/>
        <end position="22"/>
    </location>
</feature>
<feature type="region of interest" description="Disordered" evidence="1">
    <location>
        <begin position="711"/>
        <end position="734"/>
    </location>
</feature>
<accession>A0A7J6AIG7</accession>
<feature type="region of interest" description="Disordered" evidence="1">
    <location>
        <begin position="436"/>
        <end position="469"/>
    </location>
</feature>
<feature type="compositionally biased region" description="Low complexity" evidence="1">
    <location>
        <begin position="234"/>
        <end position="252"/>
    </location>
</feature>
<feature type="compositionally biased region" description="Polar residues" evidence="1">
    <location>
        <begin position="1069"/>
        <end position="1090"/>
    </location>
</feature>
<feature type="compositionally biased region" description="Low complexity" evidence="1">
    <location>
        <begin position="436"/>
        <end position="467"/>
    </location>
</feature>
<evidence type="ECO:0000256" key="1">
    <source>
        <dbReference type="SAM" id="MobiDB-lite"/>
    </source>
</evidence>
<feature type="region of interest" description="Disordered" evidence="1">
    <location>
        <begin position="930"/>
        <end position="960"/>
    </location>
</feature>
<evidence type="ECO:0000256" key="2">
    <source>
        <dbReference type="SAM" id="SignalP"/>
    </source>
</evidence>
<feature type="compositionally biased region" description="Low complexity" evidence="1">
    <location>
        <begin position="1215"/>
        <end position="1235"/>
    </location>
</feature>
<protein>
    <recommendedName>
        <fullName evidence="5">Mucin-19-like</fullName>
    </recommendedName>
</protein>
<gene>
    <name evidence="3" type="ORF">AMELA_G00153410</name>
</gene>
<feature type="region of interest" description="Disordered" evidence="1">
    <location>
        <begin position="1214"/>
        <end position="1235"/>
    </location>
</feature>
<evidence type="ECO:0000313" key="4">
    <source>
        <dbReference type="Proteomes" id="UP000593565"/>
    </source>
</evidence>
<feature type="compositionally biased region" description="Low complexity" evidence="1">
    <location>
        <begin position="978"/>
        <end position="1020"/>
    </location>
</feature>
<feature type="region of interest" description="Disordered" evidence="1">
    <location>
        <begin position="1037"/>
        <end position="1110"/>
    </location>
</feature>
<feature type="compositionally biased region" description="Low complexity" evidence="1">
    <location>
        <begin position="880"/>
        <end position="891"/>
    </location>
</feature>
<evidence type="ECO:0008006" key="5">
    <source>
        <dbReference type="Google" id="ProtNLM"/>
    </source>
</evidence>
<feature type="compositionally biased region" description="Low complexity" evidence="1">
    <location>
        <begin position="278"/>
        <end position="299"/>
    </location>
</feature>
<proteinExistence type="predicted"/>
<comment type="caution">
    <text evidence="3">The sequence shown here is derived from an EMBL/GenBank/DDBJ whole genome shotgun (WGS) entry which is preliminary data.</text>
</comment>
<feature type="region of interest" description="Disordered" evidence="1">
    <location>
        <begin position="976"/>
        <end position="1024"/>
    </location>
</feature>
<feature type="compositionally biased region" description="Low complexity" evidence="1">
    <location>
        <begin position="500"/>
        <end position="513"/>
    </location>
</feature>
<sequence>MWVCTRLWLLFIALLHLKDVRALGVWSKRIAQDWYGVDGKTSLDQLQETASLPDGAHISTALRDESETSTGVLQTKMDLWTGLFSSEALTNGSFGQYEPVFPGVQAFQKQNGSAPALTLNQQASGMSSSSQNGSRSTFSNWLSLGLSRPYASFQTQQGTNQLISAPALTVNQHAPESVVSSDFTSSPSSSFHGSQSRGSTGYGPSQGLASLYGHGQSSSAPAFVTQQASGSAVSSGSTSSSYSGSQTQGSTVYGPSQGLASLYGQSSSAPTFVTQQASGGAVPSSSTSSSFHGSQTQGSTGYGPSQGLASLYGHGQSSSAPAIVIQQATGGAVPSSSTSSSYSGSQSQGSTVYAPSQGFSRPYVQTQQSTHQPSSAPALTVTQQANEGATTANGSSISSLSAYCGSQSSTAYGLSQGLASLYGQSSSAPSFVNQQASGSAVSSGSTSSTSSSFHGSQTQGSQTQGSTVYGPSQGLASLYGQSSSAPAFVNQQATGGAVPSSSTSSSYSGSQSQGSTVYAPSQVFSRPYGSFQTQQSTHQLSSAPALTVTQQATEGATTANGSSISSLSAYSGSPSSTGYGLSQGIASQYGGGQSSRAPAFVTQQATGGAVPSGCTSSSFHGSQTQGSTVYGPYQGLASLYGQSSSAPAFVIQQASGSAVPSVSTSSSFHGSQTQGSTGYGPSQGLASLYGHGQSSSAPAIVIQQASGGAVPSSSTSSSYSGSQSQGSTVYAPSQGLSRPYVQTQQSTHQPSSAPALTITQQANEGATTANGSSISSLSAYSGSPSSTGYGLSQGTASQYGGVQSSHAPAFMMQPASESAVSSGFTSSTSSSYSGSQSPTAYWLSLRLSSQYAGSQSQQGKSQLGSVPGLTVIQQASASPALTGSTSSTSSSFHGSRIQGSTVYGPSQGLASLYGHGQSSSAFVTQQASGSAVSSGSTSNTSSSFHGSQTQGSTVYGPSQGFSSPYGSFQMQLGTNQQTSEAATAANGSSTSSLSSAYVGSQSSTGSGLSQGLASQQGSFQTQQGIHQLGSAPALTLTQQASGMSSSSHNGSQSPSSHWLSLGLSKPYGSFQTQQGTSQLSSAPALSVTRQATEGATTANGSSTSSFSSSITGSQGPTAYWLVLRLPSQYAGSQAQQGINQLVSVPGLNAIQQASASAVLNGSTSGTSSSYTGSQSQSATAYGSSHSLSNLYDGLHKQHDVQWLSSVPALAVNQQASGSTRTSNSSNTDASNAYSAPQSHSLSYGLVGSAHSIPNQNFQQLGAFNQLVPSLWLGQQSCKKTVQ</sequence>
<feature type="compositionally biased region" description="Low complexity" evidence="1">
    <location>
        <begin position="335"/>
        <end position="351"/>
    </location>
</feature>
<feature type="region of interest" description="Disordered" evidence="1">
    <location>
        <begin position="493"/>
        <end position="513"/>
    </location>
</feature>
<feature type="compositionally biased region" description="Low complexity" evidence="1">
    <location>
        <begin position="178"/>
        <end position="199"/>
    </location>
</feature>
<dbReference type="EMBL" id="JAAGNN010000012">
    <property type="protein sequence ID" value="KAF4082603.1"/>
    <property type="molecule type" value="Genomic_DNA"/>
</dbReference>
<feature type="region of interest" description="Disordered" evidence="1">
    <location>
        <begin position="880"/>
        <end position="899"/>
    </location>
</feature>
<feature type="compositionally biased region" description="Low complexity" evidence="1">
    <location>
        <begin position="711"/>
        <end position="730"/>
    </location>
</feature>
<feature type="compositionally biased region" description="Low complexity" evidence="1">
    <location>
        <begin position="1041"/>
        <end position="1056"/>
    </location>
</feature>
<reference evidence="3 4" key="1">
    <citation type="submission" date="2020-02" db="EMBL/GenBank/DDBJ databases">
        <title>A chromosome-scale genome assembly of the black bullhead catfish (Ameiurus melas).</title>
        <authorList>
            <person name="Wen M."/>
            <person name="Zham M."/>
            <person name="Cabau C."/>
            <person name="Klopp C."/>
            <person name="Donnadieu C."/>
            <person name="Roques C."/>
            <person name="Bouchez O."/>
            <person name="Lampietro C."/>
            <person name="Jouanno E."/>
            <person name="Herpin A."/>
            <person name="Louis A."/>
            <person name="Berthelot C."/>
            <person name="Parey E."/>
            <person name="Roest-Crollius H."/>
            <person name="Braasch I."/>
            <person name="Postlethwait J."/>
            <person name="Robinson-Rechavi M."/>
            <person name="Echchiki A."/>
            <person name="Begum T."/>
            <person name="Montfort J."/>
            <person name="Schartl M."/>
            <person name="Bobe J."/>
            <person name="Guiguen Y."/>
        </authorList>
    </citation>
    <scope>NUCLEOTIDE SEQUENCE [LARGE SCALE GENOMIC DNA]</scope>
    <source>
        <strain evidence="3">M_S1</strain>
        <tissue evidence="3">Blood</tissue>
    </source>
</reference>
<name>A0A7J6AIG7_AMEME</name>